<organism evidence="1 2">
    <name type="scientific">Aphis glycines</name>
    <name type="common">Soybean aphid</name>
    <dbReference type="NCBI Taxonomy" id="307491"/>
    <lineage>
        <taxon>Eukaryota</taxon>
        <taxon>Metazoa</taxon>
        <taxon>Ecdysozoa</taxon>
        <taxon>Arthropoda</taxon>
        <taxon>Hexapoda</taxon>
        <taxon>Insecta</taxon>
        <taxon>Pterygota</taxon>
        <taxon>Neoptera</taxon>
        <taxon>Paraneoptera</taxon>
        <taxon>Hemiptera</taxon>
        <taxon>Sternorrhyncha</taxon>
        <taxon>Aphidomorpha</taxon>
        <taxon>Aphidoidea</taxon>
        <taxon>Aphididae</taxon>
        <taxon>Aphidini</taxon>
        <taxon>Aphis</taxon>
        <taxon>Aphis</taxon>
    </lineage>
</organism>
<name>A0A6G0TY58_APHGL</name>
<comment type="caution">
    <text evidence="1">The sequence shown here is derived from an EMBL/GenBank/DDBJ whole genome shotgun (WGS) entry which is preliminary data.</text>
</comment>
<protein>
    <submittedName>
        <fullName evidence="1">Uncharacterized protein</fullName>
    </submittedName>
</protein>
<dbReference type="Proteomes" id="UP000475862">
    <property type="component" value="Unassembled WGS sequence"/>
</dbReference>
<evidence type="ECO:0000313" key="2">
    <source>
        <dbReference type="Proteomes" id="UP000475862"/>
    </source>
</evidence>
<sequence>MIKIRIGINALLKGIGNGRGKCLYLPVLDYSTKKNECDKSELSFRPLRCTRRICHRQNNNALIKSLRFHPVWRYEGYGFLCRMCIRYNDYLSKVDFKKWNKYPGREIRNFRNVCQLNYVDTLVGLCGSIVILSLYNNIRNSGILLIAVFLISPSLKFCRTVVKKGKRPEILGMSSIHSLLFVCTPYDYCSL</sequence>
<dbReference type="AlphaFoldDB" id="A0A6G0TY58"/>
<proteinExistence type="predicted"/>
<reference evidence="1 2" key="1">
    <citation type="submission" date="2019-08" db="EMBL/GenBank/DDBJ databases">
        <title>The genome of the soybean aphid Biotype 1, its phylome, world population structure and adaptation to the North American continent.</title>
        <authorList>
            <person name="Giordano R."/>
            <person name="Donthu R.K."/>
            <person name="Hernandez A.G."/>
            <person name="Wright C.L."/>
            <person name="Zimin A.V."/>
        </authorList>
    </citation>
    <scope>NUCLEOTIDE SEQUENCE [LARGE SCALE GENOMIC DNA]</scope>
    <source>
        <tissue evidence="1">Whole aphids</tissue>
    </source>
</reference>
<accession>A0A6G0TY58</accession>
<evidence type="ECO:0000313" key="1">
    <source>
        <dbReference type="EMBL" id="KAE9541044.1"/>
    </source>
</evidence>
<dbReference type="EMBL" id="VYZN01000013">
    <property type="protein sequence ID" value="KAE9541044.1"/>
    <property type="molecule type" value="Genomic_DNA"/>
</dbReference>
<keyword evidence="2" id="KW-1185">Reference proteome</keyword>
<gene>
    <name evidence="1" type="ORF">AGLY_004289</name>
</gene>